<dbReference type="RefSeq" id="XP_022321095.1">
    <property type="nucleotide sequence ID" value="XM_022465387.1"/>
</dbReference>
<name>A0A8B8CZW3_CRAVI</name>
<dbReference type="AlphaFoldDB" id="A0A8B8CZW3"/>
<feature type="compositionally biased region" description="Polar residues" evidence="1">
    <location>
        <begin position="234"/>
        <end position="252"/>
    </location>
</feature>
<sequence>MTMETWNAEKENCRPCSVLLLNLDPKLKTERKPMSIREAEKQWNICRQKCLKNTRGNTIKVEPMDDYSAPTPDNPQEDFSEIQEIVIKEEPLSPAPSPTESEPEWRGEPTHSLPGATGSRKSAGEDDQHSQGETGELVDKTLLSKLLRITRRMKSRGTQDGPNDLPTVEVKVEMIESRNEENENKTHKMNRVGRKGINKEFLIRELLQTTATKSKASSMKNTSKTAIVQPRILSKSSPRGSAKLSKSGTQPATTSLSVPSTTTTSQSNSKVNPKVPEKTNVVSSSSPSTSAHIMGAAKVVEKISESVQPAAKTSSGDMSILQLMNGQLVLGPTETFKQISANSALAASPLGVPGDVFNLPTIPPVNLNNALPTVYPQMIPPAVTFLSPMGQNFVTPTINPQLCNITPGLVGQQGVSNPVYLVPQAGTANTTLLFQPDGGQPNVSNIANYQPSSMQLLQTPIVQYQNNHVASPKLSEPITNSNTINATSYLRLADGQLVPIVSDPQSLKPTLPFPTTVKQESYKNVSSPSLNSGIPLTYTVSSNLSSKLPLNPWSEPATGNAYLASVPSPLTGAMNQTPPKFLQLQDGSLVPIIGQIDQKQNTISVQTGIPVSSSTHVGKAVNQVLWAANSTSHVCKAVNQNFSVANSTPHVGQAVNQNLLAANSTPHVRKAVHQNLSAANSTPHVGKAVNQNLSVANSTHKAKSANTASELLKKLVYARKKPNVQEQKQDLVKVLNDKPPITSSVSGRCSLSTATSSVRSQRSQPLPTKTNLFQMKLDINDISFPSFPRIEPVELYNESEAAPSVTNHSKTSSKRKSVNVVKEEYDVRKRKKTEQKKKVKDFQPQYVLMKNVQQPEYRPVLLDSTIEEKGIRLPDFMTI</sequence>
<evidence type="ECO:0000313" key="2">
    <source>
        <dbReference type="Proteomes" id="UP000694844"/>
    </source>
</evidence>
<gene>
    <name evidence="3" type="primary">LOC111123209</name>
</gene>
<dbReference type="GeneID" id="111123209"/>
<protein>
    <submittedName>
        <fullName evidence="3">Chitinase-like protein PB1E7.04c</fullName>
    </submittedName>
</protein>
<evidence type="ECO:0000313" key="3">
    <source>
        <dbReference type="RefSeq" id="XP_022321095.1"/>
    </source>
</evidence>
<feature type="region of interest" description="Disordered" evidence="1">
    <location>
        <begin position="212"/>
        <end position="290"/>
    </location>
</feature>
<proteinExistence type="predicted"/>
<feature type="region of interest" description="Disordered" evidence="1">
    <location>
        <begin position="88"/>
        <end position="139"/>
    </location>
</feature>
<accession>A0A8B8CZW3</accession>
<feature type="compositionally biased region" description="Polar residues" evidence="1">
    <location>
        <begin position="212"/>
        <end position="226"/>
    </location>
</feature>
<dbReference type="Proteomes" id="UP000694844">
    <property type="component" value="Chromosome 3"/>
</dbReference>
<dbReference type="OrthoDB" id="6162323at2759"/>
<evidence type="ECO:0000256" key="1">
    <source>
        <dbReference type="SAM" id="MobiDB-lite"/>
    </source>
</evidence>
<feature type="region of interest" description="Disordered" evidence="1">
    <location>
        <begin position="800"/>
        <end position="819"/>
    </location>
</feature>
<keyword evidence="2" id="KW-1185">Reference proteome</keyword>
<organism evidence="2 3">
    <name type="scientific">Crassostrea virginica</name>
    <name type="common">Eastern oyster</name>
    <dbReference type="NCBI Taxonomy" id="6565"/>
    <lineage>
        <taxon>Eukaryota</taxon>
        <taxon>Metazoa</taxon>
        <taxon>Spiralia</taxon>
        <taxon>Lophotrochozoa</taxon>
        <taxon>Mollusca</taxon>
        <taxon>Bivalvia</taxon>
        <taxon>Autobranchia</taxon>
        <taxon>Pteriomorphia</taxon>
        <taxon>Ostreida</taxon>
        <taxon>Ostreoidea</taxon>
        <taxon>Ostreidae</taxon>
        <taxon>Crassostrea</taxon>
    </lineage>
</organism>
<reference evidence="3" key="1">
    <citation type="submission" date="2025-08" db="UniProtKB">
        <authorList>
            <consortium name="RefSeq"/>
        </authorList>
    </citation>
    <scope>IDENTIFICATION</scope>
    <source>
        <tissue evidence="3">Whole sample</tissue>
    </source>
</reference>
<dbReference type="KEGG" id="cvn:111123209"/>
<feature type="compositionally biased region" description="Low complexity" evidence="1">
    <location>
        <begin position="253"/>
        <end position="269"/>
    </location>
</feature>